<evidence type="ECO:0000313" key="10">
    <source>
        <dbReference type="EMBL" id="SSY80463.1"/>
    </source>
</evidence>
<organism evidence="10 11">
    <name type="scientific">Alysiella crassa</name>
    <dbReference type="NCBI Taxonomy" id="153491"/>
    <lineage>
        <taxon>Bacteria</taxon>
        <taxon>Pseudomonadati</taxon>
        <taxon>Pseudomonadota</taxon>
        <taxon>Betaproteobacteria</taxon>
        <taxon>Neisseriales</taxon>
        <taxon>Neisseriaceae</taxon>
        <taxon>Alysiella</taxon>
    </lineage>
</organism>
<name>A0A376BUI9_9NEIS</name>
<protein>
    <recommendedName>
        <fullName evidence="3">protein O-GlcNAc transferase</fullName>
        <ecNumber evidence="3">2.4.1.255</ecNumber>
    </recommendedName>
</protein>
<dbReference type="InterPro" id="IPR051939">
    <property type="entry name" value="Glycosyltr_41/O-GlcNAc_trsf"/>
</dbReference>
<evidence type="ECO:0000259" key="9">
    <source>
        <dbReference type="Pfam" id="PF13844"/>
    </source>
</evidence>
<evidence type="ECO:0000256" key="7">
    <source>
        <dbReference type="ARBA" id="ARBA00022803"/>
    </source>
</evidence>
<keyword evidence="4" id="KW-0328">Glycosyltransferase</keyword>
<dbReference type="InterPro" id="IPR019734">
    <property type="entry name" value="TPR_rpt"/>
</dbReference>
<dbReference type="GO" id="GO:0097363">
    <property type="term" value="F:protein O-acetylglucosaminyltransferase activity"/>
    <property type="evidence" value="ECO:0007669"/>
    <property type="project" value="UniProtKB-EC"/>
</dbReference>
<dbReference type="Gene3D" id="3.40.50.11380">
    <property type="match status" value="1"/>
</dbReference>
<evidence type="ECO:0000256" key="5">
    <source>
        <dbReference type="ARBA" id="ARBA00022679"/>
    </source>
</evidence>
<dbReference type="Gene3D" id="3.40.50.2000">
    <property type="entry name" value="Glycogen Phosphorylase B"/>
    <property type="match status" value="1"/>
</dbReference>
<keyword evidence="5 10" id="KW-0808">Transferase</keyword>
<dbReference type="EC" id="2.4.1.255" evidence="3"/>
<dbReference type="Pfam" id="PF13844">
    <property type="entry name" value="Glyco_transf_41"/>
    <property type="match status" value="2"/>
</dbReference>
<evidence type="ECO:0000256" key="2">
    <source>
        <dbReference type="ARBA" id="ARBA00005386"/>
    </source>
</evidence>
<keyword evidence="7 8" id="KW-0802">TPR repeat</keyword>
<dbReference type="InterPro" id="IPR011990">
    <property type="entry name" value="TPR-like_helical_dom_sf"/>
</dbReference>
<dbReference type="SUPFAM" id="SSF48452">
    <property type="entry name" value="TPR-like"/>
    <property type="match status" value="1"/>
</dbReference>
<dbReference type="STRING" id="1120980.GCA_000745955_02559"/>
<evidence type="ECO:0000256" key="8">
    <source>
        <dbReference type="PROSITE-ProRule" id="PRU00339"/>
    </source>
</evidence>
<dbReference type="Gene3D" id="1.25.40.10">
    <property type="entry name" value="Tetratricopeptide repeat domain"/>
    <property type="match status" value="1"/>
</dbReference>
<feature type="repeat" description="TPR" evidence="8">
    <location>
        <begin position="104"/>
        <end position="137"/>
    </location>
</feature>
<keyword evidence="11" id="KW-1185">Reference proteome</keyword>
<dbReference type="PANTHER" id="PTHR44835">
    <property type="entry name" value="UDP-N-ACETYLGLUCOSAMINE--PEPTIDE N-ACETYLGLUCOSAMINYLTRANSFERASE SPINDLY-RELATED"/>
    <property type="match status" value="1"/>
</dbReference>
<sequence length="627" mass="71767">MKNQWEDEYNHLLATRHSDDIHTLLAKMQDLRVRFPNVRQIEMLYAGLLVQNKQVQQAIEVYQQLPQPDAEILSRTGMLYYELQDIQAALSHLAQAENLSPNDINILINHGFLLQTDGNLAAASARFERVLHIDPNHEDAIFRLAWLDAHRGDFARALTLYERIPYHLGAQGSALFYRHYIMPNRPDQITLAAQKVGKMYSHRNTIAPNPKTVSEPEKPLKIGLVSADLNNHVVGFFIESLLSGKATQQYQWFAYYNHTADDRVSRHLKLKFKAWHEIKYWSLERIVQQIRDDDVDILIDLSGYTGGGRLEIFAAQAAPLQAAWLGYFGTTGLPEMQAIIADPYCVPHDEEFLYTEKVYRLPHTRLCMTAPSASKVGNVIAGRIGQSETINVSVQPKLNLPIEPTPALKNGYITFGCYQNYLKINDVVLQTWAKIARRLPESRWHFQNGRLGENSEDLAIFKQRLQQFGFDLEKVSCVGSMARQDYLLNYNQVDIVLDTFPYTGGTTTAEAIWMATPTLTWAMAGMIARQGEQMMCAAGYPDWVCRSETEYVDKAVYWGQPENFAQLNELHMNMREKVAQSPLFNTEQFATDWCALIRQMWRDFCVDNAVPRMKINTKPMLVARRKA</sequence>
<keyword evidence="6" id="KW-0677">Repeat</keyword>
<comment type="pathway">
    <text evidence="1">Protein modification; protein glycosylation.</text>
</comment>
<accession>A0A376BUI9</accession>
<comment type="similarity">
    <text evidence="2">Belongs to the glycosyltransferase 41 family. O-GlcNAc transferase subfamily.</text>
</comment>
<reference evidence="10 11" key="1">
    <citation type="submission" date="2018-06" db="EMBL/GenBank/DDBJ databases">
        <authorList>
            <consortium name="Pathogen Informatics"/>
            <person name="Doyle S."/>
        </authorList>
    </citation>
    <scope>NUCLEOTIDE SEQUENCE [LARGE SCALE GENOMIC DNA]</scope>
    <source>
        <strain evidence="10 11">NCTC10283</strain>
    </source>
</reference>
<dbReference type="PROSITE" id="PS50005">
    <property type="entry name" value="TPR"/>
    <property type="match status" value="2"/>
</dbReference>
<dbReference type="Pfam" id="PF14559">
    <property type="entry name" value="TPR_19"/>
    <property type="match status" value="1"/>
</dbReference>
<dbReference type="RefSeq" id="WP_034295700.1">
    <property type="nucleotide sequence ID" value="NZ_CP091519.2"/>
</dbReference>
<feature type="domain" description="O-GlcNAc transferase C-terminal" evidence="9">
    <location>
        <begin position="408"/>
        <end position="592"/>
    </location>
</feature>
<dbReference type="AlphaFoldDB" id="A0A376BUI9"/>
<feature type="repeat" description="TPR" evidence="8">
    <location>
        <begin position="70"/>
        <end position="103"/>
    </location>
</feature>
<evidence type="ECO:0000256" key="1">
    <source>
        <dbReference type="ARBA" id="ARBA00004922"/>
    </source>
</evidence>
<dbReference type="PANTHER" id="PTHR44835:SF1">
    <property type="entry name" value="PROTEIN O-GLCNAC TRANSFERASE"/>
    <property type="match status" value="1"/>
</dbReference>
<evidence type="ECO:0000256" key="6">
    <source>
        <dbReference type="ARBA" id="ARBA00022737"/>
    </source>
</evidence>
<gene>
    <name evidence="10" type="ORF">NCTC10283_02022</name>
</gene>
<proteinExistence type="inferred from homology"/>
<dbReference type="SMART" id="SM00028">
    <property type="entry name" value="TPR"/>
    <property type="match status" value="2"/>
</dbReference>
<dbReference type="Proteomes" id="UP000254209">
    <property type="component" value="Unassembled WGS sequence"/>
</dbReference>
<evidence type="ECO:0000313" key="11">
    <source>
        <dbReference type="Proteomes" id="UP000254209"/>
    </source>
</evidence>
<dbReference type="EMBL" id="UFSO01000003">
    <property type="protein sequence ID" value="SSY80463.1"/>
    <property type="molecule type" value="Genomic_DNA"/>
</dbReference>
<dbReference type="InterPro" id="IPR029489">
    <property type="entry name" value="OGT/SEC/SPY_C"/>
</dbReference>
<evidence type="ECO:0000256" key="4">
    <source>
        <dbReference type="ARBA" id="ARBA00022676"/>
    </source>
</evidence>
<feature type="domain" description="O-GlcNAc transferase C-terminal" evidence="9">
    <location>
        <begin position="209"/>
        <end position="364"/>
    </location>
</feature>
<dbReference type="OrthoDB" id="101857at2"/>
<evidence type="ECO:0000256" key="3">
    <source>
        <dbReference type="ARBA" id="ARBA00011970"/>
    </source>
</evidence>